<dbReference type="eggNOG" id="COG2197">
    <property type="taxonomic scope" value="Bacteria"/>
</dbReference>
<feature type="transmembrane region" description="Helical" evidence="1">
    <location>
        <begin position="325"/>
        <end position="350"/>
    </location>
</feature>
<feature type="transmembrane region" description="Helical" evidence="1">
    <location>
        <begin position="89"/>
        <end position="107"/>
    </location>
</feature>
<feature type="transmembrane region" description="Helical" evidence="1">
    <location>
        <begin position="167"/>
        <end position="188"/>
    </location>
</feature>
<feature type="transmembrane region" description="Helical" evidence="1">
    <location>
        <begin position="293"/>
        <end position="313"/>
    </location>
</feature>
<feature type="transmembrane region" description="Helical" evidence="1">
    <location>
        <begin position="143"/>
        <end position="161"/>
    </location>
</feature>
<keyword evidence="1" id="KW-0812">Transmembrane</keyword>
<evidence type="ECO:0000313" key="3">
    <source>
        <dbReference type="Proteomes" id="UP000183413"/>
    </source>
</evidence>
<accession>A0A1I5VJ77</accession>
<feature type="transmembrane region" description="Helical" evidence="1">
    <location>
        <begin position="12"/>
        <end position="33"/>
    </location>
</feature>
<gene>
    <name evidence="2" type="ORF">SAMN04489713_121144</name>
</gene>
<dbReference type="EMBL" id="FOVH01000021">
    <property type="protein sequence ID" value="SFQ07056.1"/>
    <property type="molecule type" value="Genomic_DNA"/>
</dbReference>
<name>A0A1I5VJ77_9ACTN</name>
<feature type="transmembrane region" description="Helical" evidence="1">
    <location>
        <begin position="59"/>
        <end position="77"/>
    </location>
</feature>
<protein>
    <submittedName>
        <fullName evidence="2">Uncharacterized protein</fullName>
    </submittedName>
</protein>
<dbReference type="OrthoDB" id="2717873at2"/>
<proteinExistence type="predicted"/>
<evidence type="ECO:0000313" key="2">
    <source>
        <dbReference type="EMBL" id="SFQ07056.1"/>
    </source>
</evidence>
<keyword evidence="1" id="KW-1133">Transmembrane helix</keyword>
<keyword evidence="3" id="KW-1185">Reference proteome</keyword>
<dbReference type="RefSeq" id="WP_021594648.1">
    <property type="nucleotide sequence ID" value="NZ_FOVH01000021.1"/>
</dbReference>
<reference evidence="2 3" key="1">
    <citation type="submission" date="2016-10" db="EMBL/GenBank/DDBJ databases">
        <authorList>
            <person name="de Groot N.N."/>
        </authorList>
    </citation>
    <scope>NUCLEOTIDE SEQUENCE [LARGE SCALE GENOMIC DNA]</scope>
    <source>
        <strain evidence="2 3">DSM 43067</strain>
    </source>
</reference>
<dbReference type="Proteomes" id="UP000183413">
    <property type="component" value="Unassembled WGS sequence"/>
</dbReference>
<sequence length="380" mass="40135">MAITDAGQGRGRITVAALCWSAVAAGLGLWWVLRPSAYLLGRGDAESPPLAFDIGARPGAIGLLALGGLGVVVALALRGRRCVETMRRPLLVLTAGYAVLGFVLPGYMAMVVVAYTFAFSAPVILLAALLARALRLGRVGTSVLVGVPAAAGLGFATFIVAYKGAHWAVFTVVGGVIWAACTVTAFRVGKRRCARCGRPGAAWTRPESAARWGRKVTIAAALMPLPYGLIRLTWLTPWPIAFPEGAGWGVWVTGMLLGCASEGGAILTRGLIRPWGEVWPRWVPVVHGRPIPVAVPTSAALAASAVLALFTVYVVTEIPQGEGGWLFSLAFIPIGLWGPLLAAAALAYYYRRRGACTRCARRQRSRTARVKRTSESVALP</sequence>
<feature type="transmembrane region" description="Helical" evidence="1">
    <location>
        <begin position="248"/>
        <end position="272"/>
    </location>
</feature>
<keyword evidence="1" id="KW-0472">Membrane</keyword>
<organism evidence="2 3">
    <name type="scientific">Actinomadura madurae</name>
    <dbReference type="NCBI Taxonomy" id="1993"/>
    <lineage>
        <taxon>Bacteria</taxon>
        <taxon>Bacillati</taxon>
        <taxon>Actinomycetota</taxon>
        <taxon>Actinomycetes</taxon>
        <taxon>Streptosporangiales</taxon>
        <taxon>Thermomonosporaceae</taxon>
        <taxon>Actinomadura</taxon>
    </lineage>
</organism>
<feature type="transmembrane region" description="Helical" evidence="1">
    <location>
        <begin position="216"/>
        <end position="236"/>
    </location>
</feature>
<feature type="transmembrane region" description="Helical" evidence="1">
    <location>
        <begin position="113"/>
        <end position="131"/>
    </location>
</feature>
<evidence type="ECO:0000256" key="1">
    <source>
        <dbReference type="SAM" id="Phobius"/>
    </source>
</evidence>
<dbReference type="STRING" id="1993.SAMN04489713_121144"/>
<dbReference type="AlphaFoldDB" id="A0A1I5VJ77"/>
<dbReference type="InParanoid" id="A0A1I5VJ77"/>